<name>A0A194X3A4_MOLSC</name>
<dbReference type="GeneID" id="28822929"/>
<dbReference type="AlphaFoldDB" id="A0A194X3A4"/>
<protein>
    <submittedName>
        <fullName evidence="1">Uncharacterized protein</fullName>
    </submittedName>
</protein>
<evidence type="ECO:0000313" key="1">
    <source>
        <dbReference type="EMBL" id="KUJ14685.1"/>
    </source>
</evidence>
<sequence length="343" mass="38414">MCILYSFQYLACHSVDTPQGHFSEVARVKCVQAHATEMYACPNLGIPPVVVIPWPSSHCDRCWTPADNSLPKNLAAVDLDRSELRALAKRYLAAFLDHRKKHGKDSNFQLNRETFASLQVQFVEEAQSLYRALENKIRWDSQQNRFDHSLAEKHLIIDLRWAVQTVIVEQIFARLPPSTSSTPYDIFCGLTHAQQQAFFAHAIKNKATHDGYEDNGRELVTPLCACPKMPRDQLNRLTLEHDARATRFVATCQWCSSTILFMAINRNADGRPATATNHNQKPWWLLMLQGVSAIAPVGSNGEPLPGGVVRRTTARVQKGGRAASSRVAQAGQSLLKSLTNKKK</sequence>
<evidence type="ECO:0000313" key="2">
    <source>
        <dbReference type="Proteomes" id="UP000070700"/>
    </source>
</evidence>
<accession>A0A194X3A4</accession>
<organism evidence="1 2">
    <name type="scientific">Mollisia scopiformis</name>
    <name type="common">Conifer needle endophyte fungus</name>
    <name type="synonym">Phialocephala scopiformis</name>
    <dbReference type="NCBI Taxonomy" id="149040"/>
    <lineage>
        <taxon>Eukaryota</taxon>
        <taxon>Fungi</taxon>
        <taxon>Dikarya</taxon>
        <taxon>Ascomycota</taxon>
        <taxon>Pezizomycotina</taxon>
        <taxon>Leotiomycetes</taxon>
        <taxon>Helotiales</taxon>
        <taxon>Mollisiaceae</taxon>
        <taxon>Mollisia</taxon>
    </lineage>
</organism>
<dbReference type="RefSeq" id="XP_018069040.1">
    <property type="nucleotide sequence ID" value="XM_018213203.1"/>
</dbReference>
<dbReference type="KEGG" id="psco:LY89DRAFT_671110"/>
<dbReference type="InParanoid" id="A0A194X3A4"/>
<keyword evidence="2" id="KW-1185">Reference proteome</keyword>
<dbReference type="EMBL" id="KQ947419">
    <property type="protein sequence ID" value="KUJ14685.1"/>
    <property type="molecule type" value="Genomic_DNA"/>
</dbReference>
<proteinExistence type="predicted"/>
<reference evidence="1 2" key="1">
    <citation type="submission" date="2015-10" db="EMBL/GenBank/DDBJ databases">
        <title>Full genome of DAOMC 229536 Phialocephala scopiformis, a fungal endophyte of spruce producing the potent anti-insectan compound rugulosin.</title>
        <authorList>
            <consortium name="DOE Joint Genome Institute"/>
            <person name="Walker A.K."/>
            <person name="Frasz S.L."/>
            <person name="Seifert K.A."/>
            <person name="Miller J.D."/>
            <person name="Mondo S.J."/>
            <person name="Labutti K."/>
            <person name="Lipzen A."/>
            <person name="Dockter R."/>
            <person name="Kennedy M."/>
            <person name="Grigoriev I.V."/>
            <person name="Spatafora J.W."/>
        </authorList>
    </citation>
    <scope>NUCLEOTIDE SEQUENCE [LARGE SCALE GENOMIC DNA]</scope>
    <source>
        <strain evidence="1 2">CBS 120377</strain>
    </source>
</reference>
<gene>
    <name evidence="1" type="ORF">LY89DRAFT_671110</name>
</gene>
<dbReference type="Proteomes" id="UP000070700">
    <property type="component" value="Unassembled WGS sequence"/>
</dbReference>